<sequence length="243" mass="27568">MNLKFNDWRSDRELDEERLSLVYHSGSAHHPELDVLLRARMKMLSSLFRQMNGQAAAAKRYFGSLSLPTSEAVLPNGLQEWLHAYAEAEDTMPSRPFEDVLRLKESAGFLPDELDLYVICRTEENEYACYHVEENARVLQPCGRPWVVSLEEAFPPGLLTGTPQAIWFAAANLHRSHKLLGERGYRYSLLEAGRLTEKIQSCAPQSVSAAPIATFYDERVNEWLGLDGLYEAALSAIVMYEKE</sequence>
<accession>A0ABQ2L209</accession>
<protein>
    <submittedName>
        <fullName evidence="1">Uncharacterized protein</fullName>
    </submittedName>
</protein>
<dbReference type="Gene3D" id="3.40.109.10">
    <property type="entry name" value="NADH Oxidase"/>
    <property type="match status" value="1"/>
</dbReference>
<dbReference type="EMBL" id="BMLN01000005">
    <property type="protein sequence ID" value="GGN99985.1"/>
    <property type="molecule type" value="Genomic_DNA"/>
</dbReference>
<comment type="caution">
    <text evidence="1">The sequence shown here is derived from an EMBL/GenBank/DDBJ whole genome shotgun (WGS) entry which is preliminary data.</text>
</comment>
<organism evidence="1 2">
    <name type="scientific">Saccharibacillus kuerlensis</name>
    <dbReference type="NCBI Taxonomy" id="459527"/>
    <lineage>
        <taxon>Bacteria</taxon>
        <taxon>Bacillati</taxon>
        <taxon>Bacillota</taxon>
        <taxon>Bacilli</taxon>
        <taxon>Bacillales</taxon>
        <taxon>Paenibacillaceae</taxon>
        <taxon>Saccharibacillus</taxon>
    </lineage>
</organism>
<dbReference type="InterPro" id="IPR000415">
    <property type="entry name" value="Nitroreductase-like"/>
</dbReference>
<dbReference type="Proteomes" id="UP000606653">
    <property type="component" value="Unassembled WGS sequence"/>
</dbReference>
<reference evidence="2" key="1">
    <citation type="journal article" date="2019" name="Int. J. Syst. Evol. Microbiol.">
        <title>The Global Catalogue of Microorganisms (GCM) 10K type strain sequencing project: providing services to taxonomists for standard genome sequencing and annotation.</title>
        <authorList>
            <consortium name="The Broad Institute Genomics Platform"/>
            <consortium name="The Broad Institute Genome Sequencing Center for Infectious Disease"/>
            <person name="Wu L."/>
            <person name="Ma J."/>
        </authorList>
    </citation>
    <scope>NUCLEOTIDE SEQUENCE [LARGE SCALE GENOMIC DNA]</scope>
    <source>
        <strain evidence="2">CGMCC 1.6964</strain>
    </source>
</reference>
<dbReference type="RefSeq" id="WP_018978988.1">
    <property type="nucleotide sequence ID" value="NZ_BMLN01000005.1"/>
</dbReference>
<name>A0ABQ2L209_9BACL</name>
<gene>
    <name evidence="1" type="ORF">GCM10010969_20680</name>
</gene>
<evidence type="ECO:0000313" key="2">
    <source>
        <dbReference type="Proteomes" id="UP000606653"/>
    </source>
</evidence>
<evidence type="ECO:0000313" key="1">
    <source>
        <dbReference type="EMBL" id="GGN99985.1"/>
    </source>
</evidence>
<proteinExistence type="predicted"/>
<keyword evidence="2" id="KW-1185">Reference proteome</keyword>